<evidence type="ECO:0000256" key="9">
    <source>
        <dbReference type="ARBA" id="ARBA00023125"/>
    </source>
</evidence>
<dbReference type="InterPro" id="IPR020568">
    <property type="entry name" value="Ribosomal_Su5_D2-typ_SF"/>
</dbReference>
<evidence type="ECO:0000256" key="4">
    <source>
        <dbReference type="ARBA" id="ARBA00022771"/>
    </source>
</evidence>
<keyword evidence="7" id="KW-0067">ATP-binding</keyword>
<dbReference type="GO" id="GO:0005524">
    <property type="term" value="F:ATP binding"/>
    <property type="evidence" value="ECO:0007669"/>
    <property type="project" value="UniProtKB-KW"/>
</dbReference>
<protein>
    <recommendedName>
        <fullName evidence="11">RecA family profile 1 domain-containing protein</fullName>
    </recommendedName>
</protein>
<keyword evidence="4" id="KW-0863">Zinc-finger</keyword>
<dbReference type="Pfam" id="PF13541">
    <property type="entry name" value="ChlI"/>
    <property type="match status" value="1"/>
</dbReference>
<keyword evidence="13" id="KW-1185">Reference proteome</keyword>
<dbReference type="Pfam" id="PF18073">
    <property type="entry name" value="Zn_ribbon_LapB"/>
    <property type="match status" value="1"/>
</dbReference>
<dbReference type="NCBIfam" id="TIGR00416">
    <property type="entry name" value="sms"/>
    <property type="match status" value="1"/>
</dbReference>
<dbReference type="PROSITE" id="PS50162">
    <property type="entry name" value="RECA_2"/>
    <property type="match status" value="1"/>
</dbReference>
<dbReference type="Pfam" id="PF13481">
    <property type="entry name" value="AAA_25"/>
    <property type="match status" value="1"/>
</dbReference>
<dbReference type="Proteomes" id="UP001552299">
    <property type="component" value="Unassembled WGS sequence"/>
</dbReference>
<dbReference type="AlphaFoldDB" id="A0ABD0U249"/>
<dbReference type="GO" id="GO:0046872">
    <property type="term" value="F:metal ion binding"/>
    <property type="evidence" value="ECO:0007669"/>
    <property type="project" value="UniProtKB-KW"/>
</dbReference>
<evidence type="ECO:0000313" key="13">
    <source>
        <dbReference type="Proteomes" id="UP001552299"/>
    </source>
</evidence>
<dbReference type="InterPro" id="IPR020588">
    <property type="entry name" value="RecA_ATP-bd"/>
</dbReference>
<dbReference type="InterPro" id="IPR027417">
    <property type="entry name" value="P-loop_NTPase"/>
</dbReference>
<evidence type="ECO:0000256" key="10">
    <source>
        <dbReference type="ARBA" id="ARBA00023204"/>
    </source>
</evidence>
<dbReference type="SMART" id="SM00382">
    <property type="entry name" value="AAA"/>
    <property type="match status" value="1"/>
</dbReference>
<dbReference type="GO" id="GO:0003677">
    <property type="term" value="F:DNA binding"/>
    <property type="evidence" value="ECO:0007669"/>
    <property type="project" value="UniProtKB-KW"/>
</dbReference>
<feature type="domain" description="RecA family profile 1" evidence="11">
    <location>
        <begin position="227"/>
        <end position="389"/>
    </location>
</feature>
<dbReference type="SUPFAM" id="SSF52540">
    <property type="entry name" value="P-loop containing nucleoside triphosphate hydrolases"/>
    <property type="match status" value="1"/>
</dbReference>
<dbReference type="PANTHER" id="PTHR32472:SF10">
    <property type="entry name" value="DNA REPAIR PROTEIN RADA-LIKE PROTEIN"/>
    <property type="match status" value="1"/>
</dbReference>
<keyword evidence="3" id="KW-0227">DNA damage</keyword>
<evidence type="ECO:0000256" key="1">
    <source>
        <dbReference type="ARBA" id="ARBA00022723"/>
    </source>
</evidence>
<dbReference type="GO" id="GO:0006281">
    <property type="term" value="P:DNA repair"/>
    <property type="evidence" value="ECO:0007669"/>
    <property type="project" value="UniProtKB-KW"/>
</dbReference>
<keyword evidence="5" id="KW-0378">Hydrolase</keyword>
<dbReference type="PANTHER" id="PTHR32472">
    <property type="entry name" value="DNA REPAIR PROTEIN RADA"/>
    <property type="match status" value="1"/>
</dbReference>
<evidence type="ECO:0000256" key="5">
    <source>
        <dbReference type="ARBA" id="ARBA00022801"/>
    </source>
</evidence>
<dbReference type="InterPro" id="IPR004504">
    <property type="entry name" value="DNA_repair_RadA"/>
</dbReference>
<keyword evidence="8" id="KW-0346">Stress response</keyword>
<dbReference type="SUPFAM" id="SSF54211">
    <property type="entry name" value="Ribosomal protein S5 domain 2-like"/>
    <property type="match status" value="1"/>
</dbReference>
<accession>A0ABD0U249</accession>
<gene>
    <name evidence="12" type="ORF">M5K25_024354</name>
</gene>
<keyword evidence="1" id="KW-0479">Metal-binding</keyword>
<sequence length="632" mass="69243">MQRTCSRLLPSIPNMQPFSKFLFRESISLLKESQLVHTSPFPSFATAKKFSSAYRPIVSYYDQRGFHSSEQMPEGEEGDAAARVWAPYDPISEQIMAKPKGGEVEEVDRPGADKSLQKGKLEMIMRKVEDSGEEGEKTELLSRERYRWSSRAGGRVNEKKTKMKSSWVCKECGVNLGQWWGTCPSCKTAGSVKRCAEAKFLKSVGESVLDNEAVKLTVPQRLTDVNKGMNQSDWRIPLNGHLGMEVARVLGGGIVPGSLVLFGGDPGVGKSTLLLQIAAIVSHGCNSWGPARVVYVSGEESIEQIGNRADRMRITSEDLYLYSSTDVEDILDKVQDLSPKILIVDSIQTVYLRDVIGSAGNITQVKECTLKLLHFAKETNIPVLLIGHVTKTGDIAGPRMLEHMVDAVLYMEGERYSSYRLLRSVKNRFGSTDELGLLEMTESGLQAVSNPNEMFLSENYSDSDVLAGLALAIVVDGSRTFVIEIQALCVSGSSVARHVNGIQESRADMIISVLMKQAGLKLQDNAIFLNVVSGFKLTETAGDLAIAAAICSSFLEFPIPHDVTFIGEVGLGGELRMVPRMDKRVTAAAKLGFKRCVVPKAAENNLSSLDLNIKIVGCRTLKDVINTVFNTN</sequence>
<dbReference type="PRINTS" id="PR01874">
    <property type="entry name" value="DNAREPAIRADA"/>
</dbReference>
<dbReference type="InterPro" id="IPR014721">
    <property type="entry name" value="Ribsml_uS5_D2-typ_fold_subgr"/>
</dbReference>
<evidence type="ECO:0000256" key="6">
    <source>
        <dbReference type="ARBA" id="ARBA00022833"/>
    </source>
</evidence>
<evidence type="ECO:0000256" key="7">
    <source>
        <dbReference type="ARBA" id="ARBA00022840"/>
    </source>
</evidence>
<keyword evidence="6" id="KW-0862">Zinc</keyword>
<keyword evidence="2" id="KW-0547">Nucleotide-binding</keyword>
<reference evidence="12 13" key="1">
    <citation type="journal article" date="2024" name="Plant Biotechnol. J.">
        <title>Dendrobium thyrsiflorum genome and its molecular insights into genes involved in important horticultural traits.</title>
        <authorList>
            <person name="Chen B."/>
            <person name="Wang J.Y."/>
            <person name="Zheng P.J."/>
            <person name="Li K.L."/>
            <person name="Liang Y.M."/>
            <person name="Chen X.F."/>
            <person name="Zhang C."/>
            <person name="Zhao X."/>
            <person name="He X."/>
            <person name="Zhang G.Q."/>
            <person name="Liu Z.J."/>
            <person name="Xu Q."/>
        </authorList>
    </citation>
    <scope>NUCLEOTIDE SEQUENCE [LARGE SCALE GENOMIC DNA]</scope>
    <source>
        <strain evidence="12">GZMU011</strain>
    </source>
</reference>
<dbReference type="InterPro" id="IPR041166">
    <property type="entry name" value="Rubredoxin_2"/>
</dbReference>
<keyword evidence="9" id="KW-0238">DNA-binding</keyword>
<proteinExistence type="predicted"/>
<evidence type="ECO:0000313" key="12">
    <source>
        <dbReference type="EMBL" id="KAL0905905.1"/>
    </source>
</evidence>
<name>A0ABD0U249_DENTH</name>
<keyword evidence="10" id="KW-0234">DNA repair</keyword>
<evidence type="ECO:0000256" key="8">
    <source>
        <dbReference type="ARBA" id="ARBA00023016"/>
    </source>
</evidence>
<organism evidence="12 13">
    <name type="scientific">Dendrobium thyrsiflorum</name>
    <name type="common">Pinecone-like raceme dendrobium</name>
    <name type="synonym">Orchid</name>
    <dbReference type="NCBI Taxonomy" id="117978"/>
    <lineage>
        <taxon>Eukaryota</taxon>
        <taxon>Viridiplantae</taxon>
        <taxon>Streptophyta</taxon>
        <taxon>Embryophyta</taxon>
        <taxon>Tracheophyta</taxon>
        <taxon>Spermatophyta</taxon>
        <taxon>Magnoliopsida</taxon>
        <taxon>Liliopsida</taxon>
        <taxon>Asparagales</taxon>
        <taxon>Orchidaceae</taxon>
        <taxon>Epidendroideae</taxon>
        <taxon>Malaxideae</taxon>
        <taxon>Dendrobiinae</taxon>
        <taxon>Dendrobium</taxon>
    </lineage>
</organism>
<dbReference type="EMBL" id="JANQDX010000018">
    <property type="protein sequence ID" value="KAL0905905.1"/>
    <property type="molecule type" value="Genomic_DNA"/>
</dbReference>
<dbReference type="GO" id="GO:0016787">
    <property type="term" value="F:hydrolase activity"/>
    <property type="evidence" value="ECO:0007669"/>
    <property type="project" value="UniProtKB-KW"/>
</dbReference>
<comment type="caution">
    <text evidence="12">The sequence shown here is derived from an EMBL/GenBank/DDBJ whole genome shotgun (WGS) entry which is preliminary data.</text>
</comment>
<dbReference type="FunFam" id="3.30.230.10:FF:000053">
    <property type="entry name" value="DNA repair protein radA isogeny"/>
    <property type="match status" value="1"/>
</dbReference>
<dbReference type="Gene3D" id="3.30.230.10">
    <property type="match status" value="1"/>
</dbReference>
<dbReference type="CDD" id="cd01121">
    <property type="entry name" value="RadA_SMS_N"/>
    <property type="match status" value="1"/>
</dbReference>
<dbReference type="Gene3D" id="3.40.50.300">
    <property type="entry name" value="P-loop containing nucleotide triphosphate hydrolases"/>
    <property type="match status" value="1"/>
</dbReference>
<evidence type="ECO:0000259" key="11">
    <source>
        <dbReference type="PROSITE" id="PS50162"/>
    </source>
</evidence>
<evidence type="ECO:0000256" key="2">
    <source>
        <dbReference type="ARBA" id="ARBA00022741"/>
    </source>
</evidence>
<evidence type="ECO:0000256" key="3">
    <source>
        <dbReference type="ARBA" id="ARBA00022763"/>
    </source>
</evidence>
<dbReference type="InterPro" id="IPR003593">
    <property type="entry name" value="AAA+_ATPase"/>
</dbReference>
<dbReference type="FunFam" id="3.40.50.300:FF:000050">
    <property type="entry name" value="DNA repair protein RadA"/>
    <property type="match status" value="1"/>
</dbReference>